<dbReference type="SUPFAM" id="SSF53187">
    <property type="entry name" value="Zn-dependent exopeptidases"/>
    <property type="match status" value="1"/>
</dbReference>
<name>A0A844ZRC3_9SPHN</name>
<dbReference type="InterPro" id="IPR050695">
    <property type="entry name" value="N-acetylmuramoyl_amidase_3"/>
</dbReference>
<keyword evidence="3" id="KW-0378">Hydrolase</keyword>
<reference evidence="5 6" key="1">
    <citation type="submission" date="2019-12" db="EMBL/GenBank/DDBJ databases">
        <title>Genomic-based taxomic classification of the family Erythrobacteraceae.</title>
        <authorList>
            <person name="Xu L."/>
        </authorList>
    </citation>
    <scope>NUCLEOTIDE SEQUENCE [LARGE SCALE GENOMIC DNA]</scope>
    <source>
        <strain evidence="5 6">KCTC 52763</strain>
    </source>
</reference>
<dbReference type="Gene3D" id="3.40.630.40">
    <property type="entry name" value="Zn-dependent exopeptidases"/>
    <property type="match status" value="1"/>
</dbReference>
<dbReference type="OrthoDB" id="9806267at2"/>
<protein>
    <recommendedName>
        <fullName evidence="2">N-acetylmuramoyl-L-alanine amidase</fullName>
        <ecNumber evidence="2">3.5.1.28</ecNumber>
    </recommendedName>
</protein>
<comment type="catalytic activity">
    <reaction evidence="1">
        <text>Hydrolyzes the link between N-acetylmuramoyl residues and L-amino acid residues in certain cell-wall glycopeptides.</text>
        <dbReference type="EC" id="3.5.1.28"/>
    </reaction>
</comment>
<dbReference type="GO" id="GO:0030288">
    <property type="term" value="C:outer membrane-bounded periplasmic space"/>
    <property type="evidence" value="ECO:0007669"/>
    <property type="project" value="TreeGrafter"/>
</dbReference>
<dbReference type="EC" id="3.5.1.28" evidence="2"/>
<organism evidence="5 6">
    <name type="scientific">Pontixanthobacter aquaemixtae</name>
    <dbReference type="NCBI Taxonomy" id="1958940"/>
    <lineage>
        <taxon>Bacteria</taxon>
        <taxon>Pseudomonadati</taxon>
        <taxon>Pseudomonadota</taxon>
        <taxon>Alphaproteobacteria</taxon>
        <taxon>Sphingomonadales</taxon>
        <taxon>Erythrobacteraceae</taxon>
        <taxon>Pontixanthobacter</taxon>
    </lineage>
</organism>
<evidence type="ECO:0000256" key="1">
    <source>
        <dbReference type="ARBA" id="ARBA00001561"/>
    </source>
</evidence>
<dbReference type="EMBL" id="WTYX01000001">
    <property type="protein sequence ID" value="MXO90383.1"/>
    <property type="molecule type" value="Genomic_DNA"/>
</dbReference>
<dbReference type="SMART" id="SM00646">
    <property type="entry name" value="Ami_3"/>
    <property type="match status" value="1"/>
</dbReference>
<dbReference type="GO" id="GO:0008745">
    <property type="term" value="F:N-acetylmuramoyl-L-alanine amidase activity"/>
    <property type="evidence" value="ECO:0007669"/>
    <property type="project" value="UniProtKB-EC"/>
</dbReference>
<proteinExistence type="predicted"/>
<accession>A0A844ZRC3</accession>
<dbReference type="PANTHER" id="PTHR30404">
    <property type="entry name" value="N-ACETYLMURAMOYL-L-ALANINE AMIDASE"/>
    <property type="match status" value="1"/>
</dbReference>
<evidence type="ECO:0000313" key="5">
    <source>
        <dbReference type="EMBL" id="MXO90383.1"/>
    </source>
</evidence>
<evidence type="ECO:0000259" key="4">
    <source>
        <dbReference type="SMART" id="SM00646"/>
    </source>
</evidence>
<dbReference type="AlphaFoldDB" id="A0A844ZRC3"/>
<evidence type="ECO:0000256" key="2">
    <source>
        <dbReference type="ARBA" id="ARBA00011901"/>
    </source>
</evidence>
<feature type="domain" description="MurNAc-LAA" evidence="4">
    <location>
        <begin position="125"/>
        <end position="280"/>
    </location>
</feature>
<gene>
    <name evidence="5" type="ORF">GRI41_06090</name>
</gene>
<dbReference type="InterPro" id="IPR002508">
    <property type="entry name" value="MurNAc-LAA_cat"/>
</dbReference>
<dbReference type="PANTHER" id="PTHR30404:SF0">
    <property type="entry name" value="N-ACETYLMURAMOYL-L-ALANINE AMIDASE AMIC"/>
    <property type="match status" value="1"/>
</dbReference>
<dbReference type="GO" id="GO:0009253">
    <property type="term" value="P:peptidoglycan catabolic process"/>
    <property type="evidence" value="ECO:0007669"/>
    <property type="project" value="InterPro"/>
</dbReference>
<dbReference type="Pfam" id="PF01520">
    <property type="entry name" value="Amidase_3"/>
    <property type="match status" value="1"/>
</dbReference>
<dbReference type="CDD" id="cd02696">
    <property type="entry name" value="MurNAc-LAA"/>
    <property type="match status" value="1"/>
</dbReference>
<dbReference type="Proteomes" id="UP000442714">
    <property type="component" value="Unassembled WGS sequence"/>
</dbReference>
<keyword evidence="6" id="KW-1185">Reference proteome</keyword>
<dbReference type="RefSeq" id="WP_160603851.1">
    <property type="nucleotide sequence ID" value="NZ_WTYX01000001.1"/>
</dbReference>
<evidence type="ECO:0000313" key="6">
    <source>
        <dbReference type="Proteomes" id="UP000442714"/>
    </source>
</evidence>
<evidence type="ECO:0000256" key="3">
    <source>
        <dbReference type="ARBA" id="ARBA00022801"/>
    </source>
</evidence>
<sequence>MSLRLQLWLIFLAPVLLVGGLYAFGLTLPVPHFGRDYVVRVTLPDAGSPVDLPEILGPQDRSRPLVVIDAGHGGKDPGSIGAGHREKDIVLGLALALRDQLIEEGGIRVALTRDDDTFLVLEERPEIARRLDADLFISIHADSAGDISSVSGASIYTLSTEASSEAAARFAERENKASSLNGAVIAGQSEDVSNILVELSQRRVQENSSEFAGLIVREGSATLKFHPQRRRSAVLGVLRAPDVPAVLFESGFITNPNDAARLASEDGRKQFAEAMARAIRIYFAREARD</sequence>
<comment type="caution">
    <text evidence="5">The sequence shown here is derived from an EMBL/GenBank/DDBJ whole genome shotgun (WGS) entry which is preliminary data.</text>
</comment>